<evidence type="ECO:0000256" key="1">
    <source>
        <dbReference type="ARBA" id="ARBA00009437"/>
    </source>
</evidence>
<dbReference type="GO" id="GO:0003700">
    <property type="term" value="F:DNA-binding transcription factor activity"/>
    <property type="evidence" value="ECO:0007669"/>
    <property type="project" value="InterPro"/>
</dbReference>
<evidence type="ECO:0000313" key="7">
    <source>
        <dbReference type="Proteomes" id="UP000256478"/>
    </source>
</evidence>
<dbReference type="InterPro" id="IPR036388">
    <property type="entry name" value="WH-like_DNA-bd_sf"/>
</dbReference>
<dbReference type="PRINTS" id="PR00039">
    <property type="entry name" value="HTHLYSR"/>
</dbReference>
<evidence type="ECO:0000313" key="6">
    <source>
        <dbReference type="EMBL" id="REL25515.1"/>
    </source>
</evidence>
<sequence length="315" mass="35122">MLAGIKNYIQQAFDVIDISDIHMIKVISEVGSINKAAELLSVSQPTLSKKVSRLEQKINMELFFRDSAGMIPTETARLLLRKGDELKSQLDIIERQLELMANLVGGTVRVGVGPIIEQDILPKALLDFAEQDYKFKISVVTMSSEGLLDALKKSQIDIAIGPFAGNDVPSEFITPFMNYDKLVAAVRKDHELAKEKNVSLEVLMKYKSITPNIPKSLGSQVTELLRGRPLDPVIICDNYNMAKTIVANSDYVTAGPETLFHKEFASGELVKLDFQTEVFWQCRCLLKPENLLIPVVKEVVELFSQYMLAEGGEDN</sequence>
<dbReference type="CDD" id="cd05466">
    <property type="entry name" value="PBP2_LTTR_substrate"/>
    <property type="match status" value="1"/>
</dbReference>
<evidence type="ECO:0000256" key="3">
    <source>
        <dbReference type="ARBA" id="ARBA00023125"/>
    </source>
</evidence>
<feature type="domain" description="HTH lysR-type" evidence="5">
    <location>
        <begin position="16"/>
        <end position="73"/>
    </location>
</feature>
<proteinExistence type="inferred from homology"/>
<dbReference type="InterPro" id="IPR036390">
    <property type="entry name" value="WH_DNA-bd_sf"/>
</dbReference>
<dbReference type="PROSITE" id="PS50931">
    <property type="entry name" value="HTH_LYSR"/>
    <property type="match status" value="1"/>
</dbReference>
<dbReference type="GO" id="GO:0000976">
    <property type="term" value="F:transcription cis-regulatory region binding"/>
    <property type="evidence" value="ECO:0007669"/>
    <property type="project" value="TreeGrafter"/>
</dbReference>
<dbReference type="InterPro" id="IPR000847">
    <property type="entry name" value="LysR_HTH_N"/>
</dbReference>
<dbReference type="Gene3D" id="3.40.190.10">
    <property type="entry name" value="Periplasmic binding protein-like II"/>
    <property type="match status" value="2"/>
</dbReference>
<gene>
    <name evidence="6" type="ORF">DXX93_02430</name>
</gene>
<name>A0A3E0TNC5_9GAMM</name>
<dbReference type="PANTHER" id="PTHR30126">
    <property type="entry name" value="HTH-TYPE TRANSCRIPTIONAL REGULATOR"/>
    <property type="match status" value="1"/>
</dbReference>
<dbReference type="SUPFAM" id="SSF53850">
    <property type="entry name" value="Periplasmic binding protein-like II"/>
    <property type="match status" value="1"/>
</dbReference>
<dbReference type="Proteomes" id="UP000256478">
    <property type="component" value="Unassembled WGS sequence"/>
</dbReference>
<dbReference type="InterPro" id="IPR005119">
    <property type="entry name" value="LysR_subst-bd"/>
</dbReference>
<accession>A0A3E0TNC5</accession>
<dbReference type="AlphaFoldDB" id="A0A3E0TNC5"/>
<comment type="caution">
    <text evidence="6">The sequence shown here is derived from an EMBL/GenBank/DDBJ whole genome shotgun (WGS) entry which is preliminary data.</text>
</comment>
<comment type="similarity">
    <text evidence="1">Belongs to the LysR transcriptional regulatory family.</text>
</comment>
<dbReference type="EMBL" id="QUOU01000001">
    <property type="protein sequence ID" value="REL25515.1"/>
    <property type="molecule type" value="Genomic_DNA"/>
</dbReference>
<organism evidence="6 7">
    <name type="scientific">Thalassotalea euphylliae</name>
    <dbReference type="NCBI Taxonomy" id="1655234"/>
    <lineage>
        <taxon>Bacteria</taxon>
        <taxon>Pseudomonadati</taxon>
        <taxon>Pseudomonadota</taxon>
        <taxon>Gammaproteobacteria</taxon>
        <taxon>Alteromonadales</taxon>
        <taxon>Colwelliaceae</taxon>
        <taxon>Thalassotalea</taxon>
    </lineage>
</organism>
<keyword evidence="4" id="KW-0804">Transcription</keyword>
<dbReference type="SUPFAM" id="SSF46785">
    <property type="entry name" value="Winged helix' DNA-binding domain"/>
    <property type="match status" value="1"/>
</dbReference>
<protein>
    <submittedName>
        <fullName evidence="6">LysR family transcriptional regulator</fullName>
    </submittedName>
</protein>
<dbReference type="PANTHER" id="PTHR30126:SF98">
    <property type="entry name" value="HTH-TYPE TRANSCRIPTIONAL ACTIVATOR BAUR"/>
    <property type="match status" value="1"/>
</dbReference>
<dbReference type="OrthoDB" id="9786526at2"/>
<dbReference type="Pfam" id="PF03466">
    <property type="entry name" value="LysR_substrate"/>
    <property type="match status" value="1"/>
</dbReference>
<evidence type="ECO:0000259" key="5">
    <source>
        <dbReference type="PROSITE" id="PS50931"/>
    </source>
</evidence>
<reference evidence="6 7" key="1">
    <citation type="submission" date="2018-08" db="EMBL/GenBank/DDBJ databases">
        <title>Thalassotalea euphylliae genome.</title>
        <authorList>
            <person name="Summers S."/>
            <person name="Rice S.A."/>
            <person name="Freckelton M.L."/>
            <person name="Nedved B.T."/>
            <person name="Hadfield M.G."/>
        </authorList>
    </citation>
    <scope>NUCLEOTIDE SEQUENCE [LARGE SCALE GENOMIC DNA]</scope>
    <source>
        <strain evidence="6 7">H1</strain>
    </source>
</reference>
<evidence type="ECO:0000256" key="4">
    <source>
        <dbReference type="ARBA" id="ARBA00023163"/>
    </source>
</evidence>
<dbReference type="Gene3D" id="1.10.10.10">
    <property type="entry name" value="Winged helix-like DNA-binding domain superfamily/Winged helix DNA-binding domain"/>
    <property type="match status" value="1"/>
</dbReference>
<evidence type="ECO:0000256" key="2">
    <source>
        <dbReference type="ARBA" id="ARBA00023015"/>
    </source>
</evidence>
<keyword evidence="3" id="KW-0238">DNA-binding</keyword>
<keyword evidence="2" id="KW-0805">Transcription regulation</keyword>
<dbReference type="Pfam" id="PF00126">
    <property type="entry name" value="HTH_1"/>
    <property type="match status" value="1"/>
</dbReference>